<feature type="region of interest" description="Disordered" evidence="1">
    <location>
        <begin position="411"/>
        <end position="466"/>
    </location>
</feature>
<evidence type="ECO:0000313" key="4">
    <source>
        <dbReference type="RefSeq" id="XP_022236577.1"/>
    </source>
</evidence>
<dbReference type="PROSITE" id="PS50024">
    <property type="entry name" value="SEA"/>
    <property type="match status" value="1"/>
</dbReference>
<name>A0ABM1RYX2_LIMPO</name>
<gene>
    <name evidence="4" type="primary">LOC111084078</name>
</gene>
<organism evidence="3 4">
    <name type="scientific">Limulus polyphemus</name>
    <name type="common">Atlantic horseshoe crab</name>
    <dbReference type="NCBI Taxonomy" id="6850"/>
    <lineage>
        <taxon>Eukaryota</taxon>
        <taxon>Metazoa</taxon>
        <taxon>Ecdysozoa</taxon>
        <taxon>Arthropoda</taxon>
        <taxon>Chelicerata</taxon>
        <taxon>Merostomata</taxon>
        <taxon>Xiphosura</taxon>
        <taxon>Limulidae</taxon>
        <taxon>Limulus</taxon>
    </lineage>
</organism>
<evidence type="ECO:0000256" key="1">
    <source>
        <dbReference type="SAM" id="MobiDB-lite"/>
    </source>
</evidence>
<sequence length="650" mass="71480">MKKTGSDVPEPINSVRVNSTFYDQIDSVVVGSKYSNQSFENRSTKSRESSDGLSFKTNRLTVGTLEGFSTSEELSSNDVAGTHRSSVLTNDSSTAQPSKRLKSSLKNPSKVHFLRNRRIAALQISPQTEKQTNNENVKGGIGTDVITSEVNMSRSSINLPYIAVINKSKSDFSNTTSPSILISGEAREDPINDTYAGVNILVTDGNKSTQFTEKIKTAKILFQDDDDTQTGEENTTKYYVLGEDGDGLDVNYSTYEDQSRVSGGDVKSGQNQVWLISGHVQASSLATEENNTDQNVDSSEKFDDFGSVALSELVNPTSIVDLSHKSHNDPLKKNSNENELIQVNNWTQNFSFLNDTITSTTRQRNVVNIETRTNVSMDTSRPLYLNETTRVVEHFFTSNHSGVVDESTNIREAEEPIATPVRGSKYLDSENSRTTTKLASDESNNTTDSYDIRHQENAENPPPGEEYQLSSGFLQETRNVMGVQNRNTTPCLATDPLRTLETGSSKSGAYTSSSRQTNFPNTHNLFIDGATISSIAGTTITKLAINGISSLQEGKSSATTPNPTIPTSTITTMTNNNNTQSSATQQSLIDVVRIAGVMRLTKGIQWSPKLGRKYTKDYIRLSQTLKELIQDTLLQTSFGNRLIDVIINRF</sequence>
<feature type="compositionally biased region" description="Polar residues" evidence="1">
    <location>
        <begin position="71"/>
        <end position="97"/>
    </location>
</feature>
<feature type="compositionally biased region" description="Polar residues" evidence="1">
    <location>
        <begin position="432"/>
        <end position="449"/>
    </location>
</feature>
<evidence type="ECO:0000259" key="2">
    <source>
        <dbReference type="PROSITE" id="PS50024"/>
    </source>
</evidence>
<protein>
    <submittedName>
        <fullName evidence="4">Uncharacterized protein LOC111084078</fullName>
    </submittedName>
</protein>
<feature type="non-terminal residue" evidence="4">
    <location>
        <position position="650"/>
    </location>
</feature>
<feature type="compositionally biased region" description="Low complexity" evidence="1">
    <location>
        <begin position="502"/>
        <end position="514"/>
    </location>
</feature>
<dbReference type="InterPro" id="IPR000082">
    <property type="entry name" value="SEA_dom"/>
</dbReference>
<reference evidence="4" key="1">
    <citation type="submission" date="2025-08" db="UniProtKB">
        <authorList>
            <consortium name="RefSeq"/>
        </authorList>
    </citation>
    <scope>IDENTIFICATION</scope>
    <source>
        <tissue evidence="4">Muscle</tissue>
    </source>
</reference>
<dbReference type="GeneID" id="111084078"/>
<feature type="domain" description="SEA" evidence="2">
    <location>
        <begin position="590"/>
        <end position="650"/>
    </location>
</feature>
<keyword evidence="3" id="KW-1185">Reference proteome</keyword>
<evidence type="ECO:0000313" key="3">
    <source>
        <dbReference type="Proteomes" id="UP000694941"/>
    </source>
</evidence>
<proteinExistence type="predicted"/>
<dbReference type="Proteomes" id="UP000694941">
    <property type="component" value="Unplaced"/>
</dbReference>
<feature type="region of interest" description="Disordered" evidence="1">
    <location>
        <begin position="71"/>
        <end position="107"/>
    </location>
</feature>
<dbReference type="RefSeq" id="XP_022236577.1">
    <property type="nucleotide sequence ID" value="XM_022380869.1"/>
</dbReference>
<feature type="region of interest" description="Disordered" evidence="1">
    <location>
        <begin position="486"/>
        <end position="518"/>
    </location>
</feature>
<accession>A0ABM1RYX2</accession>